<evidence type="ECO:0000256" key="6">
    <source>
        <dbReference type="ARBA" id="ARBA00022989"/>
    </source>
</evidence>
<feature type="transmembrane region" description="Helical" evidence="9">
    <location>
        <begin position="522"/>
        <end position="539"/>
    </location>
</feature>
<feature type="region of interest" description="Disordered" evidence="8">
    <location>
        <begin position="412"/>
        <end position="432"/>
    </location>
</feature>
<comment type="caution">
    <text evidence="11">The sequence shown here is derived from an EMBL/GenBank/DDBJ whole genome shotgun (WGS) entry which is preliminary data.</text>
</comment>
<dbReference type="GO" id="GO:0016887">
    <property type="term" value="F:ATP hydrolysis activity"/>
    <property type="evidence" value="ECO:0007669"/>
    <property type="project" value="InterPro"/>
</dbReference>
<dbReference type="InterPro" id="IPR003593">
    <property type="entry name" value="AAA+_ATPase"/>
</dbReference>
<sequence length="797" mass="88205">MSSQKSLSDELGNATSTELATVSQKKLRPCHSWVNGERPESFKTETVLPSENGFNDEHKVIIEEPVAAVGLLEPILDENRMCVEYRHVSAYVPATVAAGGFFSGWELPVWSAKAKAKEKAKLRRVLWDVSGCCKPGEVLALMGPSGSGKTSLLSIIGDRAQSHMKREGTIAFNGQPSTKRLKRNIGFVMQDDLLHEALTVWEVLYYAAMLRLPRTMTKEQKMQRVSTVIQALGIEKCKDTIIGGFFRKGISGGERKRVSIGHELLINPSVLLLDEPTSGLDSTTAMHCVEILRELAAGGRSIVTTIHQPSSRLYQSLDKLLLLSQGHALYYGRAQMADDYFQKMGYNLPYRVNVADFILDLASGDVSVDDRDGESTRQHLIAFSEQYLRRRTVDGYAGGSAEDLAAEQKQPFSSGANFGKQGLPNSDAGLSEHPATYNIKAGNIDEHEAADALPASSSASESQGDSADADLETGIAEWRARGLPPAQSKAQRWGAPYHLQFAILFTRAVRVRRFQSMSKQDILQYVIVGLLTGCFWWQRGGHDTLAASADTLGLLFFELMFLTFRSMFTALFTFPDEYKMLLKERASGMYRLSAFFFARMASDLPMDFAVPTIFITLIYFMAHLRYTAAAFFSNFFTVILLGLVAQGFGLLLGTLAMNPKTAQTIASIVVLAFTLVGGYFVKGIPVWIGWIRYISFIYYGFGMLLHHEYNGRTIYSCVDASLAQSAVAMSVQVDSADPANDPRCHPIPHDQLQATLGLQQSPNSESWVAIDAAVLVGWLVFYRTLVYICLRYKTARR</sequence>
<evidence type="ECO:0000256" key="7">
    <source>
        <dbReference type="ARBA" id="ARBA00023136"/>
    </source>
</evidence>
<evidence type="ECO:0000259" key="10">
    <source>
        <dbReference type="PROSITE" id="PS50893"/>
    </source>
</evidence>
<keyword evidence="5" id="KW-0067">ATP-binding</keyword>
<dbReference type="GO" id="GO:0005524">
    <property type="term" value="F:ATP binding"/>
    <property type="evidence" value="ECO:0007669"/>
    <property type="project" value="UniProtKB-KW"/>
</dbReference>
<dbReference type="InterPro" id="IPR003439">
    <property type="entry name" value="ABC_transporter-like_ATP-bd"/>
</dbReference>
<name>A0AAV1ICQ4_9CHLO</name>
<feature type="domain" description="ABC transporter" evidence="10">
    <location>
        <begin position="107"/>
        <end position="350"/>
    </location>
</feature>
<keyword evidence="7 9" id="KW-0472">Membrane</keyword>
<evidence type="ECO:0000313" key="12">
    <source>
        <dbReference type="Proteomes" id="UP001314263"/>
    </source>
</evidence>
<keyword evidence="6 9" id="KW-1133">Transmembrane helix</keyword>
<reference evidence="11 12" key="1">
    <citation type="submission" date="2023-10" db="EMBL/GenBank/DDBJ databases">
        <authorList>
            <person name="Maclean D."/>
            <person name="Macfadyen A."/>
        </authorList>
    </citation>
    <scope>NUCLEOTIDE SEQUENCE [LARGE SCALE GENOMIC DNA]</scope>
</reference>
<dbReference type="GO" id="GO:0140359">
    <property type="term" value="F:ABC-type transporter activity"/>
    <property type="evidence" value="ECO:0007669"/>
    <property type="project" value="InterPro"/>
</dbReference>
<organism evidence="11 12">
    <name type="scientific">Coccomyxa viridis</name>
    <dbReference type="NCBI Taxonomy" id="1274662"/>
    <lineage>
        <taxon>Eukaryota</taxon>
        <taxon>Viridiplantae</taxon>
        <taxon>Chlorophyta</taxon>
        <taxon>core chlorophytes</taxon>
        <taxon>Trebouxiophyceae</taxon>
        <taxon>Trebouxiophyceae incertae sedis</taxon>
        <taxon>Coccomyxaceae</taxon>
        <taxon>Coccomyxa</taxon>
    </lineage>
</organism>
<accession>A0AAV1ICQ4</accession>
<dbReference type="InterPro" id="IPR050352">
    <property type="entry name" value="ABCG_transporters"/>
</dbReference>
<evidence type="ECO:0000256" key="1">
    <source>
        <dbReference type="ARBA" id="ARBA00004141"/>
    </source>
</evidence>
<feature type="transmembrane region" description="Helical" evidence="9">
    <location>
        <begin position="687"/>
        <end position="706"/>
    </location>
</feature>
<dbReference type="PROSITE" id="PS50893">
    <property type="entry name" value="ABC_TRANSPORTER_2"/>
    <property type="match status" value="1"/>
</dbReference>
<feature type="transmembrane region" description="Helical" evidence="9">
    <location>
        <begin position="664"/>
        <end position="681"/>
    </location>
</feature>
<evidence type="ECO:0000256" key="4">
    <source>
        <dbReference type="ARBA" id="ARBA00022741"/>
    </source>
</evidence>
<dbReference type="Proteomes" id="UP001314263">
    <property type="component" value="Unassembled WGS sequence"/>
</dbReference>
<keyword evidence="12" id="KW-1185">Reference proteome</keyword>
<evidence type="ECO:0000256" key="9">
    <source>
        <dbReference type="SAM" id="Phobius"/>
    </source>
</evidence>
<dbReference type="PANTHER" id="PTHR48041">
    <property type="entry name" value="ABC TRANSPORTER G FAMILY MEMBER 28"/>
    <property type="match status" value="1"/>
</dbReference>
<comment type="subcellular location">
    <subcellularLocation>
        <location evidence="1">Membrane</location>
        <topology evidence="1">Multi-pass membrane protein</topology>
    </subcellularLocation>
</comment>
<dbReference type="InterPro" id="IPR027417">
    <property type="entry name" value="P-loop_NTPase"/>
</dbReference>
<dbReference type="PANTHER" id="PTHR48041:SF125">
    <property type="entry name" value="ABC TRANSPORTER G FAMILY"/>
    <property type="match status" value="1"/>
</dbReference>
<evidence type="ECO:0000256" key="5">
    <source>
        <dbReference type="ARBA" id="ARBA00022840"/>
    </source>
</evidence>
<dbReference type="SMART" id="SM00382">
    <property type="entry name" value="AAA"/>
    <property type="match status" value="1"/>
</dbReference>
<keyword evidence="4" id="KW-0547">Nucleotide-binding</keyword>
<feature type="transmembrane region" description="Helical" evidence="9">
    <location>
        <begin position="767"/>
        <end position="790"/>
    </location>
</feature>
<dbReference type="Gene3D" id="3.40.50.300">
    <property type="entry name" value="P-loop containing nucleotide triphosphate hydrolases"/>
    <property type="match status" value="1"/>
</dbReference>
<keyword evidence="2" id="KW-0813">Transport</keyword>
<dbReference type="InterPro" id="IPR013525">
    <property type="entry name" value="ABC2_TM"/>
</dbReference>
<dbReference type="EMBL" id="CAUYUE010000009">
    <property type="protein sequence ID" value="CAK0783643.1"/>
    <property type="molecule type" value="Genomic_DNA"/>
</dbReference>
<dbReference type="Pfam" id="PF00005">
    <property type="entry name" value="ABC_tran"/>
    <property type="match status" value="1"/>
</dbReference>
<dbReference type="AlphaFoldDB" id="A0AAV1ICQ4"/>
<protein>
    <recommendedName>
        <fullName evidence="10">ABC transporter domain-containing protein</fullName>
    </recommendedName>
</protein>
<feature type="transmembrane region" description="Helical" evidence="9">
    <location>
        <begin position="595"/>
        <end position="622"/>
    </location>
</feature>
<gene>
    <name evidence="11" type="ORF">CVIRNUC_006842</name>
</gene>
<evidence type="ECO:0000256" key="3">
    <source>
        <dbReference type="ARBA" id="ARBA00022692"/>
    </source>
</evidence>
<dbReference type="GO" id="GO:0016020">
    <property type="term" value="C:membrane"/>
    <property type="evidence" value="ECO:0007669"/>
    <property type="project" value="UniProtKB-SubCell"/>
</dbReference>
<keyword evidence="3 9" id="KW-0812">Transmembrane</keyword>
<evidence type="ECO:0000256" key="2">
    <source>
        <dbReference type="ARBA" id="ARBA00022448"/>
    </source>
</evidence>
<dbReference type="InterPro" id="IPR043926">
    <property type="entry name" value="ABCG_dom"/>
</dbReference>
<feature type="transmembrane region" description="Helical" evidence="9">
    <location>
        <begin position="551"/>
        <end position="574"/>
    </location>
</feature>
<evidence type="ECO:0000313" key="11">
    <source>
        <dbReference type="EMBL" id="CAK0783643.1"/>
    </source>
</evidence>
<dbReference type="SUPFAM" id="SSF52540">
    <property type="entry name" value="P-loop containing nucleoside triphosphate hydrolases"/>
    <property type="match status" value="1"/>
</dbReference>
<feature type="compositionally biased region" description="Polar residues" evidence="8">
    <location>
        <begin position="13"/>
        <end position="23"/>
    </location>
</feature>
<feature type="transmembrane region" description="Helical" evidence="9">
    <location>
        <begin position="628"/>
        <end position="652"/>
    </location>
</feature>
<feature type="region of interest" description="Disordered" evidence="8">
    <location>
        <begin position="1"/>
        <end position="23"/>
    </location>
</feature>
<evidence type="ECO:0000256" key="8">
    <source>
        <dbReference type="SAM" id="MobiDB-lite"/>
    </source>
</evidence>
<proteinExistence type="predicted"/>
<dbReference type="Pfam" id="PF19055">
    <property type="entry name" value="ABC2_membrane_7"/>
    <property type="match status" value="1"/>
</dbReference>
<dbReference type="Pfam" id="PF01061">
    <property type="entry name" value="ABC2_membrane"/>
    <property type="match status" value="1"/>
</dbReference>